<evidence type="ECO:0000313" key="2">
    <source>
        <dbReference type="Proteomes" id="UP001148838"/>
    </source>
</evidence>
<evidence type="ECO:0000313" key="1">
    <source>
        <dbReference type="EMBL" id="KAJ4432263.1"/>
    </source>
</evidence>
<sequence>MAGLCEDGNKPPGSLKAMKIFVRSLRRGFGMSSPTVSLSENLKCDLVRKLTRLKAVPARHYYRVFLNFCTSGANCRRECRGKGNCRSRRRSGLLGDLLYWTPPRPRSSCKDPVTVTTGYNPI</sequence>
<dbReference type="EMBL" id="JAJSOF020000029">
    <property type="protein sequence ID" value="KAJ4432263.1"/>
    <property type="molecule type" value="Genomic_DNA"/>
</dbReference>
<comment type="caution">
    <text evidence="1">The sequence shown here is derived from an EMBL/GenBank/DDBJ whole genome shotgun (WGS) entry which is preliminary data.</text>
</comment>
<dbReference type="Proteomes" id="UP001148838">
    <property type="component" value="Unassembled WGS sequence"/>
</dbReference>
<proteinExistence type="predicted"/>
<accession>A0ABQ8SEA2</accession>
<keyword evidence="2" id="KW-1185">Reference proteome</keyword>
<protein>
    <submittedName>
        <fullName evidence="1">Uncharacterized protein</fullName>
    </submittedName>
</protein>
<organism evidence="1 2">
    <name type="scientific">Periplaneta americana</name>
    <name type="common">American cockroach</name>
    <name type="synonym">Blatta americana</name>
    <dbReference type="NCBI Taxonomy" id="6978"/>
    <lineage>
        <taxon>Eukaryota</taxon>
        <taxon>Metazoa</taxon>
        <taxon>Ecdysozoa</taxon>
        <taxon>Arthropoda</taxon>
        <taxon>Hexapoda</taxon>
        <taxon>Insecta</taxon>
        <taxon>Pterygota</taxon>
        <taxon>Neoptera</taxon>
        <taxon>Polyneoptera</taxon>
        <taxon>Dictyoptera</taxon>
        <taxon>Blattodea</taxon>
        <taxon>Blattoidea</taxon>
        <taxon>Blattidae</taxon>
        <taxon>Blattinae</taxon>
        <taxon>Periplaneta</taxon>
    </lineage>
</organism>
<name>A0ABQ8SEA2_PERAM</name>
<reference evidence="1 2" key="1">
    <citation type="journal article" date="2022" name="Allergy">
        <title>Genome assembly and annotation of Periplaneta americana reveal a comprehensive cockroach allergen profile.</title>
        <authorList>
            <person name="Wang L."/>
            <person name="Xiong Q."/>
            <person name="Saelim N."/>
            <person name="Wang L."/>
            <person name="Nong W."/>
            <person name="Wan A.T."/>
            <person name="Shi M."/>
            <person name="Liu X."/>
            <person name="Cao Q."/>
            <person name="Hui J.H.L."/>
            <person name="Sookrung N."/>
            <person name="Leung T.F."/>
            <person name="Tungtrongchitr A."/>
            <person name="Tsui S.K.W."/>
        </authorList>
    </citation>
    <scope>NUCLEOTIDE SEQUENCE [LARGE SCALE GENOMIC DNA]</scope>
    <source>
        <strain evidence="1">PWHHKU_190912</strain>
    </source>
</reference>
<gene>
    <name evidence="1" type="ORF">ANN_20880</name>
</gene>